<evidence type="ECO:0000256" key="2">
    <source>
        <dbReference type="ARBA" id="ARBA00022730"/>
    </source>
</evidence>
<dbReference type="GO" id="GO:0006412">
    <property type="term" value="P:translation"/>
    <property type="evidence" value="ECO:0007669"/>
    <property type="project" value="InterPro"/>
</dbReference>
<dbReference type="Gene3D" id="4.10.830.30">
    <property type="entry name" value="Ribosomal protein L31"/>
    <property type="match status" value="1"/>
</dbReference>
<reference evidence="7" key="1">
    <citation type="submission" date="2018-05" db="EMBL/GenBank/DDBJ databases">
        <authorList>
            <person name="Lanie J.A."/>
            <person name="Ng W.-L."/>
            <person name="Kazmierczak K.M."/>
            <person name="Andrzejewski T.M."/>
            <person name="Davidsen T.M."/>
            <person name="Wayne K.J."/>
            <person name="Tettelin H."/>
            <person name="Glass J.I."/>
            <person name="Rusch D."/>
            <person name="Podicherti R."/>
            <person name="Tsui H.-C.T."/>
            <person name="Winkler M.E."/>
        </authorList>
    </citation>
    <scope>NUCLEOTIDE SEQUENCE</scope>
</reference>
<keyword evidence="2" id="KW-0699">rRNA-binding</keyword>
<dbReference type="PRINTS" id="PR01249">
    <property type="entry name" value="RIBOSOMALL31"/>
</dbReference>
<organism evidence="7">
    <name type="scientific">marine metagenome</name>
    <dbReference type="NCBI Taxonomy" id="408172"/>
    <lineage>
        <taxon>unclassified sequences</taxon>
        <taxon>metagenomes</taxon>
        <taxon>ecological metagenomes</taxon>
    </lineage>
</organism>
<keyword evidence="4" id="KW-0689">Ribosomal protein</keyword>
<evidence type="ECO:0000256" key="1">
    <source>
        <dbReference type="ARBA" id="ARBA00009296"/>
    </source>
</evidence>
<dbReference type="HAMAP" id="MF_00501">
    <property type="entry name" value="Ribosomal_bL31_1"/>
    <property type="match status" value="1"/>
</dbReference>
<dbReference type="InterPro" id="IPR027491">
    <property type="entry name" value="Ribosomal_bL31_A"/>
</dbReference>
<comment type="similarity">
    <text evidence="1">Belongs to the bacterial ribosomal protein bL31 family. Type A subfamily.</text>
</comment>
<evidence type="ECO:0000256" key="3">
    <source>
        <dbReference type="ARBA" id="ARBA00022884"/>
    </source>
</evidence>
<evidence type="ECO:0000256" key="6">
    <source>
        <dbReference type="ARBA" id="ARBA00035687"/>
    </source>
</evidence>
<dbReference type="GO" id="GO:0005840">
    <property type="term" value="C:ribosome"/>
    <property type="evidence" value="ECO:0007669"/>
    <property type="project" value="UniProtKB-KW"/>
</dbReference>
<name>A0A381WA42_9ZZZZ</name>
<gene>
    <name evidence="7" type="ORF">METZ01_LOCUS102199</name>
</gene>
<evidence type="ECO:0000313" key="7">
    <source>
        <dbReference type="EMBL" id="SVA49345.1"/>
    </source>
</evidence>
<dbReference type="NCBIfam" id="TIGR00105">
    <property type="entry name" value="L31"/>
    <property type="match status" value="1"/>
</dbReference>
<dbReference type="PANTHER" id="PTHR33280">
    <property type="entry name" value="50S RIBOSOMAL PROTEIN L31, CHLOROPLASTIC"/>
    <property type="match status" value="1"/>
</dbReference>
<accession>A0A381WA42</accession>
<dbReference type="SUPFAM" id="SSF143800">
    <property type="entry name" value="L28p-like"/>
    <property type="match status" value="1"/>
</dbReference>
<dbReference type="AlphaFoldDB" id="A0A381WA42"/>
<dbReference type="NCBIfam" id="NF000612">
    <property type="entry name" value="PRK00019.1"/>
    <property type="match status" value="1"/>
</dbReference>
<dbReference type="GO" id="GO:1990904">
    <property type="term" value="C:ribonucleoprotein complex"/>
    <property type="evidence" value="ECO:0007669"/>
    <property type="project" value="UniProtKB-KW"/>
</dbReference>
<dbReference type="Pfam" id="PF01197">
    <property type="entry name" value="Ribosomal_L31"/>
    <property type="match status" value="1"/>
</dbReference>
<protein>
    <recommendedName>
        <fullName evidence="6">Large ribosomal subunit protein bL31</fullName>
    </recommendedName>
</protein>
<dbReference type="InterPro" id="IPR042105">
    <property type="entry name" value="Ribosomal_bL31_sf"/>
</dbReference>
<keyword evidence="3" id="KW-0694">RNA-binding</keyword>
<dbReference type="InterPro" id="IPR002150">
    <property type="entry name" value="Ribosomal_bL31"/>
</dbReference>
<dbReference type="NCBIfam" id="NF001809">
    <property type="entry name" value="PRK00528.1"/>
    <property type="match status" value="1"/>
</dbReference>
<sequence length="71" mass="8227">MKSEIHPKFYRNTTVTCSCGNKFITGATQESLRVELCSKCHPFYTGEQRIVDTEGRVERLRRRFGLKSEEA</sequence>
<dbReference type="EMBL" id="UINC01011154">
    <property type="protein sequence ID" value="SVA49345.1"/>
    <property type="molecule type" value="Genomic_DNA"/>
</dbReference>
<evidence type="ECO:0000256" key="4">
    <source>
        <dbReference type="ARBA" id="ARBA00022980"/>
    </source>
</evidence>
<keyword evidence="5" id="KW-0687">Ribonucleoprotein</keyword>
<dbReference type="InterPro" id="IPR034704">
    <property type="entry name" value="Ribosomal_bL28/bL31-like_sf"/>
</dbReference>
<evidence type="ECO:0000256" key="5">
    <source>
        <dbReference type="ARBA" id="ARBA00023274"/>
    </source>
</evidence>
<dbReference type="GO" id="GO:0003735">
    <property type="term" value="F:structural constituent of ribosome"/>
    <property type="evidence" value="ECO:0007669"/>
    <property type="project" value="InterPro"/>
</dbReference>
<proteinExistence type="inferred from homology"/>
<dbReference type="GO" id="GO:0019843">
    <property type="term" value="F:rRNA binding"/>
    <property type="evidence" value="ECO:0007669"/>
    <property type="project" value="UniProtKB-KW"/>
</dbReference>
<dbReference type="PANTHER" id="PTHR33280:SF1">
    <property type="entry name" value="LARGE RIBOSOMAL SUBUNIT PROTEIN BL31C"/>
    <property type="match status" value="1"/>
</dbReference>